<dbReference type="AlphaFoldDB" id="A0A1Y0AZ99"/>
<name>A0A1Y0AZ99_9LAMI</name>
<proteinExistence type="predicted"/>
<organism evidence="1">
    <name type="scientific">Utricularia reniformis</name>
    <dbReference type="NCBI Taxonomy" id="192314"/>
    <lineage>
        <taxon>Eukaryota</taxon>
        <taxon>Viridiplantae</taxon>
        <taxon>Streptophyta</taxon>
        <taxon>Embryophyta</taxon>
        <taxon>Tracheophyta</taxon>
        <taxon>Spermatophyta</taxon>
        <taxon>Magnoliopsida</taxon>
        <taxon>eudicotyledons</taxon>
        <taxon>Gunneridae</taxon>
        <taxon>Pentapetalae</taxon>
        <taxon>asterids</taxon>
        <taxon>lamiids</taxon>
        <taxon>Lamiales</taxon>
        <taxon>Lentibulariaceae</taxon>
        <taxon>Utricularia</taxon>
    </lineage>
</organism>
<gene>
    <name evidence="1" type="ORF">AEK19_MT0177</name>
</gene>
<evidence type="ECO:0000313" key="1">
    <source>
        <dbReference type="EMBL" id="ART30459.1"/>
    </source>
</evidence>
<accession>A0A1Y0AZ99</accession>
<reference evidence="1" key="1">
    <citation type="submission" date="2017-03" db="EMBL/GenBank/DDBJ databases">
        <title>The mitochondrial genome of the carnivorous plant Utricularia reniformis (Lentibulariaceae): structure, comparative analysis and evolutionary landmarks.</title>
        <authorList>
            <person name="Silva S.R."/>
            <person name="Alvarenga D.O."/>
            <person name="Michael T.P."/>
            <person name="Miranda V.F.O."/>
            <person name="Varani A.M."/>
        </authorList>
    </citation>
    <scope>NUCLEOTIDE SEQUENCE</scope>
</reference>
<keyword evidence="1" id="KW-0496">Mitochondrion</keyword>
<sequence length="60" mass="6943">MLRKKLFREQELSRSLLLGTLISYLRAESSYSCQPIHPTFFSSNLLREEMINDGLIVSPI</sequence>
<geneLocation type="mitochondrion" evidence="1"/>
<protein>
    <submittedName>
        <fullName evidence="1">Uncharacterized protein</fullName>
    </submittedName>
</protein>
<dbReference type="EMBL" id="KY774314">
    <property type="protein sequence ID" value="ART30459.1"/>
    <property type="molecule type" value="Genomic_DNA"/>
</dbReference>